<sequence length="82" mass="8205">MKCPGVKRLMPGAFTARQAAGSPVLSVTGGAEPAKRPRASVASSTVSSCHATRARARLSNVAAGVVIGGSTVRQIGMTPRSG</sequence>
<proteinExistence type="predicted"/>
<keyword evidence="3" id="KW-1185">Reference proteome</keyword>
<dbReference type="Proteomes" id="UP000219612">
    <property type="component" value="Unassembled WGS sequence"/>
</dbReference>
<evidence type="ECO:0000313" key="3">
    <source>
        <dbReference type="Proteomes" id="UP000219612"/>
    </source>
</evidence>
<dbReference type="AlphaFoldDB" id="A0A285IWV8"/>
<dbReference type="EMBL" id="OBDY01000013">
    <property type="protein sequence ID" value="SNY52472.1"/>
    <property type="molecule type" value="Genomic_DNA"/>
</dbReference>
<gene>
    <name evidence="2" type="ORF">SAMN05421748_1138</name>
</gene>
<organism evidence="2 3">
    <name type="scientific">Paractinoplanes atraurantiacus</name>
    <dbReference type="NCBI Taxonomy" id="1036182"/>
    <lineage>
        <taxon>Bacteria</taxon>
        <taxon>Bacillati</taxon>
        <taxon>Actinomycetota</taxon>
        <taxon>Actinomycetes</taxon>
        <taxon>Micromonosporales</taxon>
        <taxon>Micromonosporaceae</taxon>
        <taxon>Paractinoplanes</taxon>
    </lineage>
</organism>
<name>A0A285IWV8_9ACTN</name>
<reference evidence="2 3" key="1">
    <citation type="submission" date="2017-09" db="EMBL/GenBank/DDBJ databases">
        <authorList>
            <person name="Ehlers B."/>
            <person name="Leendertz F.H."/>
        </authorList>
    </citation>
    <scope>NUCLEOTIDE SEQUENCE [LARGE SCALE GENOMIC DNA]</scope>
    <source>
        <strain evidence="2 3">CGMCC 4.6857</strain>
    </source>
</reference>
<protein>
    <submittedName>
        <fullName evidence="2">Uncharacterized protein</fullName>
    </submittedName>
</protein>
<feature type="region of interest" description="Disordered" evidence="1">
    <location>
        <begin position="27"/>
        <end position="48"/>
    </location>
</feature>
<evidence type="ECO:0000313" key="2">
    <source>
        <dbReference type="EMBL" id="SNY52472.1"/>
    </source>
</evidence>
<accession>A0A285IWV8</accession>
<evidence type="ECO:0000256" key="1">
    <source>
        <dbReference type="SAM" id="MobiDB-lite"/>
    </source>
</evidence>